<gene>
    <name evidence="1" type="ORF">FWILDA_LOCUS15066</name>
</gene>
<comment type="caution">
    <text evidence="1">The sequence shown here is derived from an EMBL/GenBank/DDBJ whole genome shotgun (WGS) entry which is preliminary data.</text>
</comment>
<organism evidence="1 2">
    <name type="scientific">Funneliformis geosporum</name>
    <dbReference type="NCBI Taxonomy" id="1117311"/>
    <lineage>
        <taxon>Eukaryota</taxon>
        <taxon>Fungi</taxon>
        <taxon>Fungi incertae sedis</taxon>
        <taxon>Mucoromycota</taxon>
        <taxon>Glomeromycotina</taxon>
        <taxon>Glomeromycetes</taxon>
        <taxon>Glomerales</taxon>
        <taxon>Glomeraceae</taxon>
        <taxon>Funneliformis</taxon>
    </lineage>
</organism>
<evidence type="ECO:0000313" key="1">
    <source>
        <dbReference type="EMBL" id="CAI2191426.1"/>
    </source>
</evidence>
<feature type="non-terminal residue" evidence="1">
    <location>
        <position position="96"/>
    </location>
</feature>
<dbReference type="EMBL" id="CAMKVN010007389">
    <property type="protein sequence ID" value="CAI2191426.1"/>
    <property type="molecule type" value="Genomic_DNA"/>
</dbReference>
<name>A0A9W4X309_9GLOM</name>
<keyword evidence="2" id="KW-1185">Reference proteome</keyword>
<evidence type="ECO:0000313" key="2">
    <source>
        <dbReference type="Proteomes" id="UP001153678"/>
    </source>
</evidence>
<dbReference type="AlphaFoldDB" id="A0A9W4X309"/>
<proteinExistence type="predicted"/>
<reference evidence="1" key="1">
    <citation type="submission" date="2022-08" db="EMBL/GenBank/DDBJ databases">
        <authorList>
            <person name="Kallberg Y."/>
            <person name="Tangrot J."/>
            <person name="Rosling A."/>
        </authorList>
    </citation>
    <scope>NUCLEOTIDE SEQUENCE</scope>
    <source>
        <strain evidence="1">Wild A</strain>
    </source>
</reference>
<protein>
    <submittedName>
        <fullName evidence="1">18616_t:CDS:1</fullName>
    </submittedName>
</protein>
<accession>A0A9W4X309</accession>
<dbReference type="Proteomes" id="UP001153678">
    <property type="component" value="Unassembled WGS sequence"/>
</dbReference>
<sequence length="96" mass="10855">MPNILTNSKIQPKEKNSSFERSNFLSKGDLITTFSYGVVAIFVAQKITITENPMWTGALTGFYEESLKTTVESKTQEFKNLLERNIAYGQQTQQAL</sequence>